<proteinExistence type="predicted"/>
<dbReference type="PANTHER" id="PTHR37984:SF5">
    <property type="entry name" value="PROTEIN NYNRIN-LIKE"/>
    <property type="match status" value="1"/>
</dbReference>
<dbReference type="OrthoDB" id="415724at2759"/>
<dbReference type="InterPro" id="IPR050951">
    <property type="entry name" value="Retrovirus_Pol_polyprotein"/>
</dbReference>
<dbReference type="PANTHER" id="PTHR37984">
    <property type="entry name" value="PROTEIN CBG26694"/>
    <property type="match status" value="1"/>
</dbReference>
<dbReference type="InterPro" id="IPR041588">
    <property type="entry name" value="Integrase_H2C2"/>
</dbReference>
<dbReference type="Gene3D" id="1.10.340.70">
    <property type="match status" value="1"/>
</dbReference>
<sequence length="332" mass="38121">MVAHQQYSPKHIDELDVKALVQVVFLGHVVSADEVSVDSQKGKAIVNWERPASATEELKKRLVTTPILTLPVTWKKYVIYCDASRQGLGCVLMQKDKVIAYASRQLKKHEYALSRKSRLPKSAFCGIRACLLSELRGCRTVVTVESSGSLLTKFEVLSSLVVEIVRQQQKDSNLQKMLEKSNSAYAMLPGSTKMYKTLKKTYSWPCMKREIAEYVDKCLIYQQVKPVRQRPGLLNPLPVPEWKWEYITMDFLLGLPRTSSGHDVQPVELKEELSYEEEVVQIFDRKKQVLRNKMITRESSLETSWSRGGNLRVRRSDEKELPDTLHLRTSKF</sequence>
<evidence type="ECO:0000256" key="1">
    <source>
        <dbReference type="ARBA" id="ARBA00023268"/>
    </source>
</evidence>
<dbReference type="EMBL" id="SSTD01012233">
    <property type="protein sequence ID" value="TYK08849.1"/>
    <property type="molecule type" value="Genomic_DNA"/>
</dbReference>
<evidence type="ECO:0000313" key="7">
    <source>
        <dbReference type="Proteomes" id="UP000321947"/>
    </source>
</evidence>
<feature type="domain" description="Reverse transcriptase/retrotransposon-derived protein RNase H-like" evidence="2">
    <location>
        <begin position="53"/>
        <end position="114"/>
    </location>
</feature>
<dbReference type="EMBL" id="SSTE01004182">
    <property type="protein sequence ID" value="KAA0062774.1"/>
    <property type="molecule type" value="Genomic_DNA"/>
</dbReference>
<dbReference type="InterPro" id="IPR043502">
    <property type="entry name" value="DNA/RNA_pol_sf"/>
</dbReference>
<protein>
    <submittedName>
        <fullName evidence="4">DNA/RNA polymerases superfamily protein</fullName>
    </submittedName>
</protein>
<dbReference type="AlphaFoldDB" id="A0A5A7V684"/>
<evidence type="ECO:0000313" key="6">
    <source>
        <dbReference type="Proteomes" id="UP000321393"/>
    </source>
</evidence>
<feature type="domain" description="Integrase zinc-binding" evidence="3">
    <location>
        <begin position="189"/>
        <end position="226"/>
    </location>
</feature>
<dbReference type="Proteomes" id="UP000321947">
    <property type="component" value="Unassembled WGS sequence"/>
</dbReference>
<dbReference type="GO" id="GO:0003824">
    <property type="term" value="F:catalytic activity"/>
    <property type="evidence" value="ECO:0007669"/>
    <property type="project" value="UniProtKB-KW"/>
</dbReference>
<comment type="caution">
    <text evidence="4">The sequence shown here is derived from an EMBL/GenBank/DDBJ whole genome shotgun (WGS) entry which is preliminary data.</text>
</comment>
<reference evidence="6 7" key="1">
    <citation type="submission" date="2019-08" db="EMBL/GenBank/DDBJ databases">
        <title>Draft genome sequences of two oriental melons (Cucumis melo L. var makuwa).</title>
        <authorList>
            <person name="Kwon S.-Y."/>
        </authorList>
    </citation>
    <scope>NUCLEOTIDE SEQUENCE [LARGE SCALE GENOMIC DNA]</scope>
    <source>
        <strain evidence="7">cv. Chang Bougi</strain>
        <strain evidence="6">cv. SW 3</strain>
        <tissue evidence="4">Leaf</tissue>
    </source>
</reference>
<evidence type="ECO:0000313" key="5">
    <source>
        <dbReference type="EMBL" id="TYK08849.1"/>
    </source>
</evidence>
<evidence type="ECO:0000259" key="2">
    <source>
        <dbReference type="Pfam" id="PF17919"/>
    </source>
</evidence>
<accession>A0A5A7V684</accession>
<dbReference type="SUPFAM" id="SSF56672">
    <property type="entry name" value="DNA/RNA polymerases"/>
    <property type="match status" value="1"/>
</dbReference>
<evidence type="ECO:0000259" key="3">
    <source>
        <dbReference type="Pfam" id="PF17921"/>
    </source>
</evidence>
<organism evidence="4 6">
    <name type="scientific">Cucumis melo var. makuwa</name>
    <name type="common">Oriental melon</name>
    <dbReference type="NCBI Taxonomy" id="1194695"/>
    <lineage>
        <taxon>Eukaryota</taxon>
        <taxon>Viridiplantae</taxon>
        <taxon>Streptophyta</taxon>
        <taxon>Embryophyta</taxon>
        <taxon>Tracheophyta</taxon>
        <taxon>Spermatophyta</taxon>
        <taxon>Magnoliopsida</taxon>
        <taxon>eudicotyledons</taxon>
        <taxon>Gunneridae</taxon>
        <taxon>Pentapetalae</taxon>
        <taxon>rosids</taxon>
        <taxon>fabids</taxon>
        <taxon>Cucurbitales</taxon>
        <taxon>Cucurbitaceae</taxon>
        <taxon>Benincaseae</taxon>
        <taxon>Cucumis</taxon>
    </lineage>
</organism>
<dbReference type="Pfam" id="PF17919">
    <property type="entry name" value="RT_RNaseH_2"/>
    <property type="match status" value="1"/>
</dbReference>
<dbReference type="Pfam" id="PF17921">
    <property type="entry name" value="Integrase_H2C2"/>
    <property type="match status" value="1"/>
</dbReference>
<dbReference type="Proteomes" id="UP000321393">
    <property type="component" value="Unassembled WGS sequence"/>
</dbReference>
<evidence type="ECO:0000313" key="4">
    <source>
        <dbReference type="EMBL" id="KAA0062774.1"/>
    </source>
</evidence>
<gene>
    <name evidence="5" type="ORF">E5676_scaffold87G00350</name>
    <name evidence="4" type="ORF">E6C27_scaffold382G001160</name>
</gene>
<name>A0A5A7V684_CUCMM</name>
<keyword evidence="1" id="KW-0511">Multifunctional enzyme</keyword>
<dbReference type="InterPro" id="IPR041577">
    <property type="entry name" value="RT_RNaseH_2"/>
</dbReference>